<dbReference type="Proteomes" id="UP000318483">
    <property type="component" value="Chromosome"/>
</dbReference>
<evidence type="ECO:0000313" key="1">
    <source>
        <dbReference type="EMBL" id="QDY69433.1"/>
    </source>
</evidence>
<dbReference type="OrthoDB" id="7863398at2"/>
<dbReference type="KEGG" id="lit:FPZ52_07200"/>
<gene>
    <name evidence="1" type="ORF">FPZ52_07200</name>
</gene>
<reference evidence="1 2" key="1">
    <citation type="submission" date="2019-07" db="EMBL/GenBank/DDBJ databases">
        <title>Litoreibacter alkalisoli sp. nov., isolated from saline-alkaline soil.</title>
        <authorList>
            <person name="Wang S."/>
            <person name="Xu L."/>
            <person name="Xing Y.-T."/>
            <person name="Sun J.-Q."/>
        </authorList>
    </citation>
    <scope>NUCLEOTIDE SEQUENCE [LARGE SCALE GENOMIC DNA]</scope>
    <source>
        <strain evidence="1 2">LN3S51</strain>
    </source>
</reference>
<evidence type="ECO:0000313" key="2">
    <source>
        <dbReference type="Proteomes" id="UP000318483"/>
    </source>
</evidence>
<keyword evidence="2" id="KW-1185">Reference proteome</keyword>
<dbReference type="EMBL" id="CP042261">
    <property type="protein sequence ID" value="QDY69433.1"/>
    <property type="molecule type" value="Genomic_DNA"/>
</dbReference>
<sequence length="119" mass="13818">MWRVLVFVMLLGCGSYEITQPETSSAVMPEMHGNRTIRTEEQFRRYVVGQTLMSDGVEMTIGADYSVNGRYRGKPFSGSWEFRKGLFCHSATRDVHSMDRQCFRVTQHEREIMLTLMPE</sequence>
<dbReference type="AlphaFoldDB" id="A0A5B8IVF9"/>
<proteinExistence type="predicted"/>
<accession>A0A5B8IVF9</accession>
<organism evidence="1 2">
    <name type="scientific">Qingshengfaniella alkalisoli</name>
    <dbReference type="NCBI Taxonomy" id="2599296"/>
    <lineage>
        <taxon>Bacteria</taxon>
        <taxon>Pseudomonadati</taxon>
        <taxon>Pseudomonadota</taxon>
        <taxon>Alphaproteobacteria</taxon>
        <taxon>Rhodobacterales</taxon>
        <taxon>Paracoccaceae</taxon>
        <taxon>Qingshengfaniella</taxon>
    </lineage>
</organism>
<name>A0A5B8IVF9_9RHOB</name>
<dbReference type="RefSeq" id="WP_146364812.1">
    <property type="nucleotide sequence ID" value="NZ_CP042261.1"/>
</dbReference>
<protein>
    <submittedName>
        <fullName evidence="1">Uncharacterized protein</fullName>
    </submittedName>
</protein>